<dbReference type="GO" id="GO:0006352">
    <property type="term" value="P:DNA-templated transcription initiation"/>
    <property type="evidence" value="ECO:0007669"/>
    <property type="project" value="InterPro"/>
</dbReference>
<dbReference type="Proteomes" id="UP000595841">
    <property type="component" value="Chromosome"/>
</dbReference>
<feature type="domain" description="RNA polymerase sigma-70 region 4" evidence="1">
    <location>
        <begin position="81"/>
        <end position="125"/>
    </location>
</feature>
<dbReference type="RefSeq" id="WP_039832150.1">
    <property type="nucleotide sequence ID" value="NZ_CP068595.1"/>
</dbReference>
<accession>A0A974PC85</accession>
<evidence type="ECO:0000313" key="3">
    <source>
        <dbReference type="Proteomes" id="UP000595841"/>
    </source>
</evidence>
<dbReference type="SUPFAM" id="SSF88659">
    <property type="entry name" value="Sigma3 and sigma4 domains of RNA polymerase sigma factors"/>
    <property type="match status" value="1"/>
</dbReference>
<reference evidence="2 3" key="1">
    <citation type="submission" date="2021-01" db="EMBL/GenBank/DDBJ databases">
        <title>Whole genome sequence of Paenibacillus sonchi LMG 24727 for comparative genomics.</title>
        <authorList>
            <person name="Lee G."/>
            <person name="Kim M.-J."/>
            <person name="Lim K."/>
            <person name="Shin J.-H."/>
        </authorList>
    </citation>
    <scope>NUCLEOTIDE SEQUENCE [LARGE SCALE GENOMIC DNA]</scope>
    <source>
        <strain evidence="2 3">LMG 24727</strain>
    </source>
</reference>
<dbReference type="Gene3D" id="1.20.140.160">
    <property type="match status" value="1"/>
</dbReference>
<dbReference type="KEGG" id="pson:JI735_33500"/>
<dbReference type="AlphaFoldDB" id="A0A974PC85"/>
<dbReference type="InterPro" id="IPR007630">
    <property type="entry name" value="RNA_pol_sigma70_r4"/>
</dbReference>
<sequence>MRNGNKDNEAVEKAFSSYVKTCLRHSSRDYFRKMLHHSAHTTLLDERKIRNYSLSVSIYLPSLLQVEDKQAILQIINELNLSPVEKKILYLKYVRDQTDKDIANSLGITRQAVSKTKAHTLIKIKSYFNSHFQIRN</sequence>
<dbReference type="InterPro" id="IPR013324">
    <property type="entry name" value="RNA_pol_sigma_r3/r4-like"/>
</dbReference>
<evidence type="ECO:0000259" key="1">
    <source>
        <dbReference type="Pfam" id="PF04545"/>
    </source>
</evidence>
<evidence type="ECO:0000313" key="2">
    <source>
        <dbReference type="EMBL" id="QQZ61229.1"/>
    </source>
</evidence>
<organism evidence="2 3">
    <name type="scientific">Paenibacillus sonchi</name>
    <dbReference type="NCBI Taxonomy" id="373687"/>
    <lineage>
        <taxon>Bacteria</taxon>
        <taxon>Bacillati</taxon>
        <taxon>Bacillota</taxon>
        <taxon>Bacilli</taxon>
        <taxon>Bacillales</taxon>
        <taxon>Paenibacillaceae</taxon>
        <taxon>Paenibacillus</taxon>
        <taxon>Paenibacillus sonchi group</taxon>
    </lineage>
</organism>
<protein>
    <submittedName>
        <fullName evidence="2">Sigma-70 family RNA polymerase sigma factor</fullName>
    </submittedName>
</protein>
<dbReference type="Pfam" id="PF04545">
    <property type="entry name" value="Sigma70_r4"/>
    <property type="match status" value="1"/>
</dbReference>
<keyword evidence="3" id="KW-1185">Reference proteome</keyword>
<dbReference type="EMBL" id="CP068595">
    <property type="protein sequence ID" value="QQZ61229.1"/>
    <property type="molecule type" value="Genomic_DNA"/>
</dbReference>
<gene>
    <name evidence="2" type="ORF">JI735_33500</name>
</gene>
<name>A0A974PC85_9BACL</name>
<proteinExistence type="predicted"/>
<dbReference type="GO" id="GO:0003700">
    <property type="term" value="F:DNA-binding transcription factor activity"/>
    <property type="evidence" value="ECO:0007669"/>
    <property type="project" value="InterPro"/>
</dbReference>